<dbReference type="GO" id="GO:0015217">
    <property type="term" value="F:ADP transmembrane transporter activity"/>
    <property type="evidence" value="ECO:0007669"/>
    <property type="project" value="TreeGrafter"/>
</dbReference>
<reference evidence="12" key="1">
    <citation type="submission" date="2019-03" db="EMBL/GenBank/DDBJ databases">
        <title>Long read genome sequence of the mycoparasitic Pythium oligandrum ATCC 38472 isolated from sugarbeet rhizosphere.</title>
        <authorList>
            <person name="Gaulin E."/>
        </authorList>
    </citation>
    <scope>NUCLEOTIDE SEQUENCE</scope>
    <source>
        <strain evidence="12">ATCC 38472_TT</strain>
    </source>
</reference>
<feature type="repeat" description="Solcar" evidence="8">
    <location>
        <begin position="13"/>
        <end position="119"/>
    </location>
</feature>
<dbReference type="EMBL" id="SPLM01000108">
    <property type="protein sequence ID" value="TMW60043.1"/>
    <property type="molecule type" value="Genomic_DNA"/>
</dbReference>
<dbReference type="GO" id="GO:0016020">
    <property type="term" value="C:membrane"/>
    <property type="evidence" value="ECO:0007669"/>
    <property type="project" value="UniProtKB-SubCell"/>
</dbReference>
<dbReference type="SUPFAM" id="SSF103506">
    <property type="entry name" value="Mitochondrial carrier"/>
    <property type="match status" value="1"/>
</dbReference>
<feature type="repeat" description="Solcar" evidence="8">
    <location>
        <begin position="246"/>
        <end position="356"/>
    </location>
</feature>
<evidence type="ECO:0000256" key="10">
    <source>
        <dbReference type="SAM" id="MobiDB-lite"/>
    </source>
</evidence>
<dbReference type="AlphaFoldDB" id="A0A8K1FIS1"/>
<evidence type="ECO:0000256" key="3">
    <source>
        <dbReference type="ARBA" id="ARBA00022448"/>
    </source>
</evidence>
<evidence type="ECO:0000256" key="5">
    <source>
        <dbReference type="ARBA" id="ARBA00022737"/>
    </source>
</evidence>
<keyword evidence="5" id="KW-0677">Repeat</keyword>
<evidence type="ECO:0000313" key="13">
    <source>
        <dbReference type="Proteomes" id="UP000794436"/>
    </source>
</evidence>
<dbReference type="PANTHER" id="PTHR45939">
    <property type="entry name" value="PEROXISOMAL MEMBRANE PROTEIN PMP34-RELATED"/>
    <property type="match status" value="1"/>
</dbReference>
<comment type="subcellular location">
    <subcellularLocation>
        <location evidence="1">Membrane</location>
        <topology evidence="1">Multi-pass membrane protein</topology>
    </subcellularLocation>
</comment>
<feature type="transmembrane region" description="Helical" evidence="11">
    <location>
        <begin position="12"/>
        <end position="34"/>
    </location>
</feature>
<evidence type="ECO:0000256" key="11">
    <source>
        <dbReference type="SAM" id="Phobius"/>
    </source>
</evidence>
<organism evidence="12 13">
    <name type="scientific">Pythium oligandrum</name>
    <name type="common">Mycoparasitic fungus</name>
    <dbReference type="NCBI Taxonomy" id="41045"/>
    <lineage>
        <taxon>Eukaryota</taxon>
        <taxon>Sar</taxon>
        <taxon>Stramenopiles</taxon>
        <taxon>Oomycota</taxon>
        <taxon>Peronosporomycetes</taxon>
        <taxon>Pythiales</taxon>
        <taxon>Pythiaceae</taxon>
        <taxon>Pythium</taxon>
    </lineage>
</organism>
<protein>
    <submittedName>
        <fullName evidence="12">Uncharacterized protein</fullName>
    </submittedName>
</protein>
<evidence type="ECO:0000256" key="2">
    <source>
        <dbReference type="ARBA" id="ARBA00006375"/>
    </source>
</evidence>
<dbReference type="Proteomes" id="UP000794436">
    <property type="component" value="Unassembled WGS sequence"/>
</dbReference>
<dbReference type="PROSITE" id="PS50920">
    <property type="entry name" value="SOLCAR"/>
    <property type="match status" value="3"/>
</dbReference>
<comment type="similarity">
    <text evidence="2 9">Belongs to the mitochondrial carrier (TC 2.A.29) family.</text>
</comment>
<evidence type="ECO:0000256" key="8">
    <source>
        <dbReference type="PROSITE-ProRule" id="PRU00282"/>
    </source>
</evidence>
<feature type="compositionally biased region" description="Acidic residues" evidence="10">
    <location>
        <begin position="165"/>
        <end position="174"/>
    </location>
</feature>
<feature type="transmembrane region" description="Helical" evidence="11">
    <location>
        <begin position="243"/>
        <end position="270"/>
    </location>
</feature>
<proteinExistence type="inferred from homology"/>
<evidence type="ECO:0000256" key="7">
    <source>
        <dbReference type="ARBA" id="ARBA00023136"/>
    </source>
</evidence>
<feature type="region of interest" description="Disordered" evidence="10">
    <location>
        <begin position="160"/>
        <end position="182"/>
    </location>
</feature>
<evidence type="ECO:0000256" key="6">
    <source>
        <dbReference type="ARBA" id="ARBA00022989"/>
    </source>
</evidence>
<name>A0A8K1FIS1_PYTOL</name>
<keyword evidence="13" id="KW-1185">Reference proteome</keyword>
<feature type="transmembrane region" description="Helical" evidence="11">
    <location>
        <begin position="128"/>
        <end position="147"/>
    </location>
</feature>
<comment type="caution">
    <text evidence="12">The sequence shown here is derived from an EMBL/GenBank/DDBJ whole genome shotgun (WGS) entry which is preliminary data.</text>
</comment>
<feature type="compositionally biased region" description="Basic residues" evidence="10">
    <location>
        <begin position="294"/>
        <end position="307"/>
    </location>
</feature>
<dbReference type="InterPro" id="IPR023395">
    <property type="entry name" value="MCP_dom_sf"/>
</dbReference>
<sequence>MVTVTKPPNKHAFKAFVDASAGAMGAVFAAVLLYPLDVVKTRQQVAVDDSKDKKEEDKEAKTQQLQPHVKKQRSMWALCWLIYKAEGVEGLFAGLSSKVVHTFISSFAYFYWYSFLKQATERRTGKGITTGMNLIVAALAGALNMSMTLPLEMINTRAQIQASESESESEGEDTTTDKTAPQHKSMWDLTKEIYAEDGLLSFWKGYIPSLVLVSNPSINFTIFDKLKLNVQEWKTQRAQAARLVALTAFEAFVIAAIAKAIATVLTYPIIRAKVLMQAQKKQLESKPEEASANGHHHNHHHHHHHRPLGNTMVEVLRNIAEVEGMPGLFKGCSTQLFNTVLKSALLLMTKEQIYKYTMRLLYALRRDKAALAAKA</sequence>
<evidence type="ECO:0000313" key="12">
    <source>
        <dbReference type="EMBL" id="TMW60043.1"/>
    </source>
</evidence>
<dbReference type="PANTHER" id="PTHR45939:SF1">
    <property type="entry name" value="MITOCHONDRIAL THIAMINE PYROPHOSPHATE CARRIER 1-RELATED"/>
    <property type="match status" value="1"/>
</dbReference>
<dbReference type="InterPro" id="IPR018108">
    <property type="entry name" value="MCP_transmembrane"/>
</dbReference>
<keyword evidence="7 8" id="KW-0472">Membrane</keyword>
<evidence type="ECO:0000256" key="4">
    <source>
        <dbReference type="ARBA" id="ARBA00022692"/>
    </source>
</evidence>
<keyword evidence="4 8" id="KW-0812">Transmembrane</keyword>
<feature type="transmembrane region" description="Helical" evidence="11">
    <location>
        <begin position="99"/>
        <end position="116"/>
    </location>
</feature>
<keyword evidence="3 9" id="KW-0813">Transport</keyword>
<feature type="region of interest" description="Disordered" evidence="10">
    <location>
        <begin position="47"/>
        <end position="66"/>
    </location>
</feature>
<evidence type="ECO:0000256" key="1">
    <source>
        <dbReference type="ARBA" id="ARBA00004141"/>
    </source>
</evidence>
<dbReference type="Gene3D" id="1.50.40.10">
    <property type="entry name" value="Mitochondrial carrier domain"/>
    <property type="match status" value="1"/>
</dbReference>
<feature type="compositionally biased region" description="Basic and acidic residues" evidence="10">
    <location>
        <begin position="48"/>
        <end position="61"/>
    </location>
</feature>
<accession>A0A8K1FIS1</accession>
<evidence type="ECO:0000256" key="9">
    <source>
        <dbReference type="RuleBase" id="RU000488"/>
    </source>
</evidence>
<feature type="repeat" description="Solcar" evidence="8">
    <location>
        <begin position="128"/>
        <end position="229"/>
    </location>
</feature>
<gene>
    <name evidence="12" type="ORF">Poli38472_000085</name>
</gene>
<keyword evidence="6 11" id="KW-1133">Transmembrane helix</keyword>
<dbReference type="Pfam" id="PF00153">
    <property type="entry name" value="Mito_carr"/>
    <property type="match status" value="3"/>
</dbReference>
<feature type="region of interest" description="Disordered" evidence="10">
    <location>
        <begin position="283"/>
        <end position="308"/>
    </location>
</feature>
<dbReference type="OrthoDB" id="446044at2759"/>
<dbReference type="InterPro" id="IPR052217">
    <property type="entry name" value="Mito/Peroxisomal_Carrier"/>
</dbReference>